<organism evidence="1 2">
    <name type="scientific">Sinomonas terrae</name>
    <dbReference type="NCBI Taxonomy" id="2908838"/>
    <lineage>
        <taxon>Bacteria</taxon>
        <taxon>Bacillati</taxon>
        <taxon>Actinomycetota</taxon>
        <taxon>Actinomycetes</taxon>
        <taxon>Micrococcales</taxon>
        <taxon>Micrococcaceae</taxon>
        <taxon>Sinomonas</taxon>
    </lineage>
</organism>
<comment type="caution">
    <text evidence="1">The sequence shown here is derived from an EMBL/GenBank/DDBJ whole genome shotgun (WGS) entry which is preliminary data.</text>
</comment>
<dbReference type="EMBL" id="JAKZBV010000002">
    <property type="protein sequence ID" value="MCH6472391.1"/>
    <property type="molecule type" value="Genomic_DNA"/>
</dbReference>
<protein>
    <submittedName>
        <fullName evidence="1">Uncharacterized protein</fullName>
    </submittedName>
</protein>
<reference evidence="1 2" key="1">
    <citation type="submission" date="2022-03" db="EMBL/GenBank/DDBJ databases">
        <title>Sinomonas sp. isolated from a soil.</title>
        <authorList>
            <person name="Han J."/>
            <person name="Kim D.-U."/>
        </authorList>
    </citation>
    <scope>NUCLEOTIDE SEQUENCE [LARGE SCALE GENOMIC DNA]</scope>
    <source>
        <strain evidence="1 2">5-5</strain>
    </source>
</reference>
<evidence type="ECO:0000313" key="2">
    <source>
        <dbReference type="Proteomes" id="UP001202922"/>
    </source>
</evidence>
<keyword evidence="2" id="KW-1185">Reference proteome</keyword>
<accession>A0ABS9U786</accession>
<sequence length="74" mass="8085">MALKTIDYAKTLEIDSRKVLEAELDRVVDHAIQHALDTPGHGILVTRHSPGSFTVELTADVPQGIIAELDLMAH</sequence>
<evidence type="ECO:0000313" key="1">
    <source>
        <dbReference type="EMBL" id="MCH6472391.1"/>
    </source>
</evidence>
<name>A0ABS9U786_9MICC</name>
<proteinExistence type="predicted"/>
<dbReference type="Proteomes" id="UP001202922">
    <property type="component" value="Unassembled WGS sequence"/>
</dbReference>
<dbReference type="RefSeq" id="WP_241056559.1">
    <property type="nucleotide sequence ID" value="NZ_JAKZBV010000002.1"/>
</dbReference>
<gene>
    <name evidence="1" type="ORF">L0M17_20900</name>
</gene>